<gene>
    <name evidence="1" type="ORF">OS145_00685</name>
</gene>
<evidence type="ECO:0000313" key="1">
    <source>
        <dbReference type="EMBL" id="EAQ32473.1"/>
    </source>
</evidence>
<comment type="caution">
    <text evidence="1">The sequence shown here is derived from an EMBL/GenBank/DDBJ whole genome shotgun (WGS) entry which is preliminary data.</text>
</comment>
<dbReference type="InterPro" id="IPR053841">
    <property type="entry name" value="MksE"/>
</dbReference>
<organism evidence="1 2">
    <name type="scientific">Idiomarina baltica OS145</name>
    <dbReference type="NCBI Taxonomy" id="314276"/>
    <lineage>
        <taxon>Bacteria</taxon>
        <taxon>Pseudomonadati</taxon>
        <taxon>Pseudomonadota</taxon>
        <taxon>Gammaproteobacteria</taxon>
        <taxon>Alteromonadales</taxon>
        <taxon>Idiomarinaceae</taxon>
        <taxon>Idiomarina</taxon>
    </lineage>
</organism>
<dbReference type="Proteomes" id="UP000016543">
    <property type="component" value="Unassembled WGS sequence"/>
</dbReference>
<proteinExistence type="predicted"/>
<dbReference type="RefSeq" id="WP_006955436.1">
    <property type="nucleotide sequence ID" value="NZ_CH672405.1"/>
</dbReference>
<keyword evidence="2" id="KW-1185">Reference proteome</keyword>
<protein>
    <submittedName>
        <fullName evidence="1">Uncharacterized protein</fullName>
    </submittedName>
</protein>
<name>A0ABM9WNE3_9GAMM</name>
<dbReference type="EMBL" id="AAMX01000005">
    <property type="protein sequence ID" value="EAQ32473.1"/>
    <property type="molecule type" value="Genomic_DNA"/>
</dbReference>
<sequence>MMTFGPIIETLLAGEFICSQRFPEYHRQLQDETLQNQINDYLRPLNRTVSQAADGSVFFLSYQTLDKSGREHLRQQFIQTLATLMPLLEWLTLTQEALGHDSTLVPGDTIKLPEWVVACEDNPSLKQRLANLARDRFFNSQAETVDAQIKQIAKRLVEHGYFIQPHTDRPYFIVTGKVDYLMDVIRFIRDEENLPVEETPEQEALL</sequence>
<dbReference type="Pfam" id="PF21980">
    <property type="entry name" value="MksE"/>
    <property type="match status" value="1"/>
</dbReference>
<evidence type="ECO:0000313" key="2">
    <source>
        <dbReference type="Proteomes" id="UP000016543"/>
    </source>
</evidence>
<reference evidence="1 2" key="1">
    <citation type="submission" date="2006-01" db="EMBL/GenBank/DDBJ databases">
        <authorList>
            <person name="Brettar I."/>
            <person name="Hofle M."/>
            <person name="Ferriera S."/>
            <person name="Johnson J."/>
            <person name="Kravitz S."/>
            <person name="Halpern A."/>
            <person name="Remington K."/>
            <person name="Beeson K."/>
            <person name="Tran B."/>
            <person name="Rogers Y.-H."/>
            <person name="Friedman R."/>
            <person name="Venter J.C."/>
        </authorList>
    </citation>
    <scope>NUCLEOTIDE SEQUENCE [LARGE SCALE GENOMIC DNA]</scope>
    <source>
        <strain evidence="1 2">OS145</strain>
    </source>
</reference>
<accession>A0ABM9WNE3</accession>